<dbReference type="Gene3D" id="3.90.1150.150">
    <property type="match status" value="1"/>
</dbReference>
<dbReference type="AlphaFoldDB" id="A0A939NGZ4"/>
<dbReference type="EMBL" id="JAGETT010000035">
    <property type="protein sequence ID" value="MBO1919933.1"/>
    <property type="molecule type" value="Genomic_DNA"/>
</dbReference>
<name>A0A939NGZ4_STAXY</name>
<gene>
    <name evidence="1" type="ORF">J4710_06675</name>
</gene>
<comment type="caution">
    <text evidence="1">The sequence shown here is derived from an EMBL/GenBank/DDBJ whole genome shotgun (WGS) entry which is preliminary data.</text>
</comment>
<accession>A0A939NGZ4</accession>
<organism evidence="1">
    <name type="scientific">Staphylococcus xylosus</name>
    <dbReference type="NCBI Taxonomy" id="1288"/>
    <lineage>
        <taxon>Bacteria</taxon>
        <taxon>Bacillati</taxon>
        <taxon>Bacillota</taxon>
        <taxon>Bacilli</taxon>
        <taxon>Bacillales</taxon>
        <taxon>Staphylococcaceae</taxon>
        <taxon>Staphylococcus</taxon>
    </lineage>
</organism>
<evidence type="ECO:0000313" key="1">
    <source>
        <dbReference type="EMBL" id="MBO1919933.1"/>
    </source>
</evidence>
<sequence>MNIQCTGYSGIELQQFFENKDIYVELADEYQVLLVLPLWHEGDQYPFEDLIDRIKQIEVEKDSIAWIMIA</sequence>
<proteinExistence type="predicted"/>
<reference evidence="1" key="1">
    <citation type="submission" date="2021-03" db="EMBL/GenBank/DDBJ databases">
        <title>Molecular epidemiology and mechanisms of colistin and carbapenem resistance in Enterobacteriaceae from clinical isolates, the environment and porcine samples in Pretoria, South Africa.</title>
        <authorList>
            <person name="Bogoshi D."/>
            <person name="Mbelle N.M."/>
            <person name="Naidoo V."/>
            <person name="Osei Sekyere J."/>
        </authorList>
    </citation>
    <scope>NUCLEOTIDE SEQUENCE</scope>
    <source>
        <strain evidence="1">ESB009</strain>
    </source>
</reference>
<protein>
    <submittedName>
        <fullName evidence="1">Uncharacterized protein</fullName>
    </submittedName>
</protein>